<dbReference type="AlphaFoldDB" id="A0A6N4TKP1"/>
<dbReference type="Gene3D" id="3.40.50.150">
    <property type="entry name" value="Vaccinia Virus protein VP39"/>
    <property type="match status" value="1"/>
</dbReference>
<dbReference type="PROSITE" id="PS51682">
    <property type="entry name" value="SAM_OMT_I"/>
    <property type="match status" value="1"/>
</dbReference>
<dbReference type="GO" id="GO:0032259">
    <property type="term" value="P:methylation"/>
    <property type="evidence" value="ECO:0007669"/>
    <property type="project" value="UniProtKB-KW"/>
</dbReference>
<evidence type="ECO:0000256" key="2">
    <source>
        <dbReference type="ARBA" id="ARBA00022679"/>
    </source>
</evidence>
<dbReference type="SUPFAM" id="SSF53335">
    <property type="entry name" value="S-adenosyl-L-methionine-dependent methyltransferases"/>
    <property type="match status" value="1"/>
</dbReference>
<dbReference type="CDD" id="cd02440">
    <property type="entry name" value="AdoMet_MTases"/>
    <property type="match status" value="1"/>
</dbReference>
<organism evidence="4 5">
    <name type="scientific">Amedibacterium intestinale</name>
    <dbReference type="NCBI Taxonomy" id="2583452"/>
    <lineage>
        <taxon>Bacteria</taxon>
        <taxon>Bacillati</taxon>
        <taxon>Bacillota</taxon>
        <taxon>Erysipelotrichia</taxon>
        <taxon>Erysipelotrichales</taxon>
        <taxon>Erysipelotrichaceae</taxon>
        <taxon>Amedibacterium</taxon>
    </lineage>
</organism>
<name>A0A6N4TKP1_9FIRM</name>
<dbReference type="Proteomes" id="UP000464754">
    <property type="component" value="Chromosome"/>
</dbReference>
<proteinExistence type="predicted"/>
<dbReference type="KEGG" id="aarg:Aargi30884_25230"/>
<reference evidence="5" key="1">
    <citation type="submission" date="2019-05" db="EMBL/GenBank/DDBJ databases">
        <title>Complete genome sequencing of Absiella argi strain JCM 30884.</title>
        <authorList>
            <person name="Sakamoto M."/>
            <person name="Murakami T."/>
            <person name="Mori H."/>
        </authorList>
    </citation>
    <scope>NUCLEOTIDE SEQUENCE [LARGE SCALE GENOMIC DNA]</scope>
    <source>
        <strain evidence="5">JCM 30884</strain>
    </source>
</reference>
<dbReference type="PANTHER" id="PTHR43836:SF2">
    <property type="entry name" value="CATECHOL O-METHYLTRANSFERASE 1-RELATED"/>
    <property type="match status" value="1"/>
</dbReference>
<keyword evidence="2 4" id="KW-0808">Transferase</keyword>
<keyword evidence="1 4" id="KW-0489">Methyltransferase</keyword>
<sequence length="192" mass="22520">MTLIEEMEAYAKDFDVPIMQKEGIDFMCNFINENKITSILEIGSAIGYSAIRMAQLNKNIHITTIERDEERYKKAVDYIQRSGLEKQINIIYGDALETVVNGSYDMIFIDAAKAQYIRFFERYEGYLKKDGYIITDNLKFHGFVEHKELVKNRNLRQLVGKIQRFVDYLKNREDFDTTFYEFGDGVGISRKK</sequence>
<dbReference type="InterPro" id="IPR029063">
    <property type="entry name" value="SAM-dependent_MTases_sf"/>
</dbReference>
<gene>
    <name evidence="4" type="ORF">Aargi30884_25230</name>
</gene>
<accession>A0A6N4TKP1</accession>
<dbReference type="Pfam" id="PF01596">
    <property type="entry name" value="Methyltransf_3"/>
    <property type="match status" value="1"/>
</dbReference>
<protein>
    <submittedName>
        <fullName evidence="4">SAM-dependent methyltransferase</fullName>
    </submittedName>
</protein>
<evidence type="ECO:0000256" key="1">
    <source>
        <dbReference type="ARBA" id="ARBA00022603"/>
    </source>
</evidence>
<dbReference type="PANTHER" id="PTHR43836">
    <property type="entry name" value="CATECHOL O-METHYLTRANSFERASE 1-RELATED"/>
    <property type="match status" value="1"/>
</dbReference>
<dbReference type="RefSeq" id="WP_115715768.1">
    <property type="nucleotide sequence ID" value="NZ_AP019695.1"/>
</dbReference>
<evidence type="ECO:0000256" key="3">
    <source>
        <dbReference type="ARBA" id="ARBA00022691"/>
    </source>
</evidence>
<keyword evidence="5" id="KW-1185">Reference proteome</keyword>
<dbReference type="GO" id="GO:0008171">
    <property type="term" value="F:O-methyltransferase activity"/>
    <property type="evidence" value="ECO:0007669"/>
    <property type="project" value="InterPro"/>
</dbReference>
<evidence type="ECO:0000313" key="5">
    <source>
        <dbReference type="Proteomes" id="UP000464754"/>
    </source>
</evidence>
<dbReference type="EMBL" id="AP019695">
    <property type="protein sequence ID" value="BBK23620.1"/>
    <property type="molecule type" value="Genomic_DNA"/>
</dbReference>
<dbReference type="InterPro" id="IPR002935">
    <property type="entry name" value="SAM_O-MeTrfase"/>
</dbReference>
<keyword evidence="3" id="KW-0949">S-adenosyl-L-methionine</keyword>
<evidence type="ECO:0000313" key="4">
    <source>
        <dbReference type="EMBL" id="BBK23620.1"/>
    </source>
</evidence>